<proteinExistence type="predicted"/>
<dbReference type="EMBL" id="LR796341">
    <property type="protein sequence ID" value="CAB4137784.1"/>
    <property type="molecule type" value="Genomic_DNA"/>
</dbReference>
<reference evidence="1" key="1">
    <citation type="submission" date="2020-04" db="EMBL/GenBank/DDBJ databases">
        <authorList>
            <person name="Chiriac C."/>
            <person name="Salcher M."/>
            <person name="Ghai R."/>
            <person name="Kavagutti S V."/>
        </authorList>
    </citation>
    <scope>NUCLEOTIDE SEQUENCE</scope>
</reference>
<accession>A0A6J5LT98</accession>
<protein>
    <submittedName>
        <fullName evidence="1">Uncharacterized protein</fullName>
    </submittedName>
</protein>
<gene>
    <name evidence="1" type="ORF">UFOVP328_83</name>
</gene>
<evidence type="ECO:0000313" key="1">
    <source>
        <dbReference type="EMBL" id="CAB4137784.1"/>
    </source>
</evidence>
<organism evidence="1">
    <name type="scientific">uncultured Caudovirales phage</name>
    <dbReference type="NCBI Taxonomy" id="2100421"/>
    <lineage>
        <taxon>Viruses</taxon>
        <taxon>Duplodnaviria</taxon>
        <taxon>Heunggongvirae</taxon>
        <taxon>Uroviricota</taxon>
        <taxon>Caudoviricetes</taxon>
        <taxon>Peduoviridae</taxon>
        <taxon>Maltschvirus</taxon>
        <taxon>Maltschvirus maltsch</taxon>
    </lineage>
</organism>
<name>A0A6J5LT98_9CAUD</name>
<sequence>MAKINSTSLVITVSEIVRDTDTAHVLLTPEMIAQLEAVVQQLTSEETGSNVIVEVQQA</sequence>